<dbReference type="AlphaFoldDB" id="A0A380IF12"/>
<dbReference type="Proteomes" id="UP000255213">
    <property type="component" value="Unassembled WGS sequence"/>
</dbReference>
<reference evidence="1 2" key="1">
    <citation type="submission" date="2018-06" db="EMBL/GenBank/DDBJ databases">
        <authorList>
            <consortium name="Pathogen Informatics"/>
            <person name="Doyle S."/>
        </authorList>
    </citation>
    <scope>NUCLEOTIDE SEQUENCE [LARGE SCALE GENOMIC DNA]</scope>
    <source>
        <strain evidence="1 2">NCTC12957</strain>
    </source>
</reference>
<name>A0A380IF12_STRAI</name>
<gene>
    <name evidence="1" type="ORF">NCTC12957_01255</name>
</gene>
<evidence type="ECO:0000313" key="1">
    <source>
        <dbReference type="EMBL" id="SUN07557.1"/>
    </source>
</evidence>
<sequence>MKVASCVTDSHINYVIATIEAIRRFHPKL</sequence>
<accession>A0A380IF12</accession>
<evidence type="ECO:0000313" key="2">
    <source>
        <dbReference type="Proteomes" id="UP000255213"/>
    </source>
</evidence>
<protein>
    <submittedName>
        <fullName evidence="1">Uncharacterized protein</fullName>
    </submittedName>
</protein>
<dbReference type="EMBL" id="UHEN01000001">
    <property type="protein sequence ID" value="SUN07557.1"/>
    <property type="molecule type" value="Genomic_DNA"/>
</dbReference>
<proteinExistence type="predicted"/>
<organism evidence="1 2">
    <name type="scientific">Streptococcus acidominimus</name>
    <dbReference type="NCBI Taxonomy" id="1326"/>
    <lineage>
        <taxon>Bacteria</taxon>
        <taxon>Bacillati</taxon>
        <taxon>Bacillota</taxon>
        <taxon>Bacilli</taxon>
        <taxon>Lactobacillales</taxon>
        <taxon>Streptococcaceae</taxon>
        <taxon>Streptococcus</taxon>
    </lineage>
</organism>